<accession>A0ABX0TLW4</accession>
<evidence type="ECO:0000313" key="1">
    <source>
        <dbReference type="EMBL" id="NIJ06503.1"/>
    </source>
</evidence>
<comment type="caution">
    <text evidence="1">The sequence shown here is derived from an EMBL/GenBank/DDBJ whole genome shotgun (WGS) entry which is preliminary data.</text>
</comment>
<name>A0ABX0TLW4_9SPHN</name>
<reference evidence="1 2" key="1">
    <citation type="submission" date="2020-03" db="EMBL/GenBank/DDBJ databases">
        <title>Genomic Encyclopedia of Type Strains, Phase III (KMG-III): the genomes of soil and plant-associated and newly described type strains.</title>
        <authorList>
            <person name="Whitman W."/>
        </authorList>
    </citation>
    <scope>NUCLEOTIDE SEQUENCE [LARGE SCALE GENOMIC DNA]</scope>
    <source>
        <strain evidence="1 2">CECT 8804</strain>
    </source>
</reference>
<dbReference type="Gene3D" id="3.40.50.1820">
    <property type="entry name" value="alpha/beta hydrolase"/>
    <property type="match status" value="1"/>
</dbReference>
<dbReference type="InterPro" id="IPR010662">
    <property type="entry name" value="RBBP9/YdeN"/>
</dbReference>
<proteinExistence type="predicted"/>
<dbReference type="Proteomes" id="UP000727456">
    <property type="component" value="Unassembled WGS sequence"/>
</dbReference>
<protein>
    <recommendedName>
        <fullName evidence="3">Alpha/beta hydrolase</fullName>
    </recommendedName>
</protein>
<sequence>MFDEGLGRSPLCLTIPGLGNSGPDHWQTIWERDRRDCERVPLGCWDNPSRNVWVGRIDQAVRAAPCPVVLVAHSLGCLAVVWWAATMGEATAGDVVGALLVAPPDVDRTDDPRLIAFGPTPRALLPFPTIVVASHDDPYCDFDRAQDFAAGWGADFVDAGAAGHLNSDSGLGRWAEGQDLLGTFLNERASPLRRVTIGAAPLAPSR</sequence>
<organism evidence="1 2">
    <name type="scientific">Sphingomonas vulcanisoli</name>
    <dbReference type="NCBI Taxonomy" id="1658060"/>
    <lineage>
        <taxon>Bacteria</taxon>
        <taxon>Pseudomonadati</taxon>
        <taxon>Pseudomonadota</taxon>
        <taxon>Alphaproteobacteria</taxon>
        <taxon>Sphingomonadales</taxon>
        <taxon>Sphingomonadaceae</taxon>
        <taxon>Sphingomonas</taxon>
    </lineage>
</organism>
<dbReference type="SUPFAM" id="SSF53474">
    <property type="entry name" value="alpha/beta-Hydrolases"/>
    <property type="match status" value="1"/>
</dbReference>
<dbReference type="EMBL" id="JAAOZC010000001">
    <property type="protein sequence ID" value="NIJ06503.1"/>
    <property type="molecule type" value="Genomic_DNA"/>
</dbReference>
<evidence type="ECO:0008006" key="3">
    <source>
        <dbReference type="Google" id="ProtNLM"/>
    </source>
</evidence>
<keyword evidence="2" id="KW-1185">Reference proteome</keyword>
<dbReference type="InterPro" id="IPR029058">
    <property type="entry name" value="AB_hydrolase_fold"/>
</dbReference>
<gene>
    <name evidence="1" type="ORF">FHS31_000085</name>
</gene>
<dbReference type="Pfam" id="PF06821">
    <property type="entry name" value="Ser_hydrolase"/>
    <property type="match status" value="1"/>
</dbReference>
<evidence type="ECO:0000313" key="2">
    <source>
        <dbReference type="Proteomes" id="UP000727456"/>
    </source>
</evidence>